<comment type="caution">
    <text evidence="1">The sequence shown here is derived from an EMBL/GenBank/DDBJ whole genome shotgun (WGS) entry which is preliminary data.</text>
</comment>
<proteinExistence type="predicted"/>
<protein>
    <submittedName>
        <fullName evidence="1">Uncharacterized protein</fullName>
    </submittedName>
</protein>
<keyword evidence="2" id="KW-1185">Reference proteome</keyword>
<dbReference type="EMBL" id="REGN01005943">
    <property type="protein sequence ID" value="RNA11502.1"/>
    <property type="molecule type" value="Genomic_DNA"/>
</dbReference>
<organism evidence="1 2">
    <name type="scientific">Brachionus plicatilis</name>
    <name type="common">Marine rotifer</name>
    <name type="synonym">Brachionus muelleri</name>
    <dbReference type="NCBI Taxonomy" id="10195"/>
    <lineage>
        <taxon>Eukaryota</taxon>
        <taxon>Metazoa</taxon>
        <taxon>Spiralia</taxon>
        <taxon>Gnathifera</taxon>
        <taxon>Rotifera</taxon>
        <taxon>Eurotatoria</taxon>
        <taxon>Monogononta</taxon>
        <taxon>Pseudotrocha</taxon>
        <taxon>Ploima</taxon>
        <taxon>Brachionidae</taxon>
        <taxon>Brachionus</taxon>
    </lineage>
</organism>
<gene>
    <name evidence="1" type="ORF">BpHYR1_006126</name>
</gene>
<evidence type="ECO:0000313" key="1">
    <source>
        <dbReference type="EMBL" id="RNA11502.1"/>
    </source>
</evidence>
<feature type="non-terminal residue" evidence="1">
    <location>
        <position position="1"/>
    </location>
</feature>
<dbReference type="Proteomes" id="UP000276133">
    <property type="component" value="Unassembled WGS sequence"/>
</dbReference>
<accession>A0A3M7QJR4</accession>
<evidence type="ECO:0000313" key="2">
    <source>
        <dbReference type="Proteomes" id="UP000276133"/>
    </source>
</evidence>
<dbReference type="AlphaFoldDB" id="A0A3M7QJR4"/>
<reference evidence="1 2" key="1">
    <citation type="journal article" date="2018" name="Sci. Rep.">
        <title>Genomic signatures of local adaptation to the degree of environmental predictability in rotifers.</title>
        <authorList>
            <person name="Franch-Gras L."/>
            <person name="Hahn C."/>
            <person name="Garcia-Roger E.M."/>
            <person name="Carmona M.J."/>
            <person name="Serra M."/>
            <person name="Gomez A."/>
        </authorList>
    </citation>
    <scope>NUCLEOTIDE SEQUENCE [LARGE SCALE GENOMIC DNA]</scope>
    <source>
        <strain evidence="1">HYR1</strain>
    </source>
</reference>
<sequence>DNTFEYESNSSTTECSIQVDQSSNEVVSKLPVKTALKKT</sequence>
<name>A0A3M7QJR4_BRAPC</name>